<dbReference type="SMART" id="SM00382">
    <property type="entry name" value="AAA"/>
    <property type="match status" value="1"/>
</dbReference>
<dbReference type="PROSITE" id="PS50893">
    <property type="entry name" value="ABC_TRANSPORTER_2"/>
    <property type="match status" value="1"/>
</dbReference>
<feature type="domain" description="ABC transporter" evidence="4">
    <location>
        <begin position="2"/>
        <end position="235"/>
    </location>
</feature>
<evidence type="ECO:0000313" key="8">
    <source>
        <dbReference type="Proteomes" id="UP000054598"/>
    </source>
</evidence>
<dbReference type="Gene3D" id="3.40.50.300">
    <property type="entry name" value="P-loop containing nucleotide triphosphate hydrolases"/>
    <property type="match status" value="1"/>
</dbReference>
<dbReference type="GO" id="GO:0022857">
    <property type="term" value="F:transmembrane transporter activity"/>
    <property type="evidence" value="ECO:0007669"/>
    <property type="project" value="TreeGrafter"/>
</dbReference>
<protein>
    <submittedName>
        <fullName evidence="6">ABC transporter-related protein</fullName>
    </submittedName>
</protein>
<proteinExistence type="predicted"/>
<dbReference type="InterPro" id="IPR027417">
    <property type="entry name" value="P-loop_NTPase"/>
</dbReference>
<dbReference type="InterPro" id="IPR003439">
    <property type="entry name" value="ABC_transporter-like_ATP-bd"/>
</dbReference>
<dbReference type="Proteomes" id="UP000054598">
    <property type="component" value="Unassembled WGS sequence"/>
</dbReference>
<keyword evidence="2" id="KW-0547">Nucleotide-binding</keyword>
<evidence type="ECO:0000259" key="4">
    <source>
        <dbReference type="PROSITE" id="PS50893"/>
    </source>
</evidence>
<dbReference type="PROSITE" id="PS00211">
    <property type="entry name" value="ABC_TRANSPORTER_1"/>
    <property type="match status" value="1"/>
</dbReference>
<dbReference type="GO" id="GO:0005886">
    <property type="term" value="C:plasma membrane"/>
    <property type="evidence" value="ECO:0007669"/>
    <property type="project" value="TreeGrafter"/>
</dbReference>
<evidence type="ECO:0000313" key="6">
    <source>
        <dbReference type="EMBL" id="KUK99704.1"/>
    </source>
</evidence>
<accession>A0A101IQW3</accession>
<dbReference type="Proteomes" id="UP000054323">
    <property type="component" value="Unassembled WGS sequence"/>
</dbReference>
<keyword evidence="1" id="KW-0813">Transport</keyword>
<evidence type="ECO:0000256" key="2">
    <source>
        <dbReference type="ARBA" id="ARBA00022741"/>
    </source>
</evidence>
<dbReference type="FunFam" id="3.40.50.300:FF:000032">
    <property type="entry name" value="Export ABC transporter ATP-binding protein"/>
    <property type="match status" value="1"/>
</dbReference>
<dbReference type="EMBL" id="LGHE01000236">
    <property type="protein sequence ID" value="KUK99704.1"/>
    <property type="molecule type" value="Genomic_DNA"/>
</dbReference>
<keyword evidence="3" id="KW-0067">ATP-binding</keyword>
<dbReference type="SUPFAM" id="SSF52540">
    <property type="entry name" value="P-loop containing nucleoside triphosphate hydrolases"/>
    <property type="match status" value="1"/>
</dbReference>
<evidence type="ECO:0000313" key="7">
    <source>
        <dbReference type="Proteomes" id="UP000054323"/>
    </source>
</evidence>
<dbReference type="CDD" id="cd03255">
    <property type="entry name" value="ABC_MJ0796_LolCDE_FtsE"/>
    <property type="match status" value="1"/>
</dbReference>
<sequence>MIVAEDLRRVYTMGRVEVRALGGVSLEVAKGEFVGIMGASGSGKSTLLHILGLLDRPDSGRVTIDGTDVLALSDHRRTLFRLNRLGYVFQDYALIGELTALENVYLTSLVRGASKKEYLDRSTDILERVGLGDRMDHRQSELSGGEQQRVAIARALVNNPSILLADEPCANLDSQTSRSILDLFARLNEDLDQTIVMVSHEEWHKEYFCRVVTLQDGLIRDITECRKGPRPGGGE</sequence>
<dbReference type="InterPro" id="IPR015854">
    <property type="entry name" value="ABC_transpr_LolD-like"/>
</dbReference>
<dbReference type="InterPro" id="IPR017911">
    <property type="entry name" value="MacB-like_ATP-bd"/>
</dbReference>
<dbReference type="PANTHER" id="PTHR24220:SF86">
    <property type="entry name" value="ABC TRANSPORTER ABCH.1"/>
    <property type="match status" value="1"/>
</dbReference>
<reference evidence="6" key="1">
    <citation type="journal article" date="2015" name="MBio">
        <title>Genome-resolved metagenomic analysis reveals roles for candidate phyla and other microbial community members in biogeochemical transformations in oil reservoirs.</title>
        <authorList>
            <person name="Hu P."/>
            <person name="Tom L."/>
            <person name="Singh A."/>
            <person name="Thomas B.C."/>
            <person name="Baker B.J."/>
            <person name="Piceno Y.M."/>
            <person name="Andersen G.L."/>
            <person name="Banfield J.F."/>
        </authorList>
    </citation>
    <scope>NUCLEOTIDE SEQUENCE [LARGE SCALE GENOMIC DNA]</scope>
    <source>
        <strain evidence="5">62_101</strain>
        <strain evidence="6">63_41</strain>
    </source>
</reference>
<dbReference type="InterPro" id="IPR003593">
    <property type="entry name" value="AAA+_ATPase"/>
</dbReference>
<dbReference type="GO" id="GO:0005524">
    <property type="term" value="F:ATP binding"/>
    <property type="evidence" value="ECO:0007669"/>
    <property type="project" value="UniProtKB-KW"/>
</dbReference>
<dbReference type="PATRIC" id="fig|2198.3.peg.1715"/>
<dbReference type="GO" id="GO:0016887">
    <property type="term" value="F:ATP hydrolysis activity"/>
    <property type="evidence" value="ECO:0007669"/>
    <property type="project" value="InterPro"/>
</dbReference>
<comment type="caution">
    <text evidence="6">The sequence shown here is derived from an EMBL/GenBank/DDBJ whole genome shotgun (WGS) entry which is preliminary data.</text>
</comment>
<evidence type="ECO:0000256" key="1">
    <source>
        <dbReference type="ARBA" id="ARBA00022448"/>
    </source>
</evidence>
<evidence type="ECO:0000256" key="3">
    <source>
        <dbReference type="ARBA" id="ARBA00022840"/>
    </source>
</evidence>
<name>A0A101IQW3_9EURY</name>
<dbReference type="InterPro" id="IPR017871">
    <property type="entry name" value="ABC_transporter-like_CS"/>
</dbReference>
<dbReference type="EMBL" id="LGGD01000231">
    <property type="protein sequence ID" value="KUK60480.1"/>
    <property type="molecule type" value="Genomic_DNA"/>
</dbReference>
<dbReference type="AlphaFoldDB" id="A0A101IQW3"/>
<dbReference type="PANTHER" id="PTHR24220">
    <property type="entry name" value="IMPORT ATP-BINDING PROTEIN"/>
    <property type="match status" value="1"/>
</dbReference>
<organism evidence="6 8">
    <name type="scientific">Methanoculleus marisnigri</name>
    <dbReference type="NCBI Taxonomy" id="2198"/>
    <lineage>
        <taxon>Archaea</taxon>
        <taxon>Methanobacteriati</taxon>
        <taxon>Methanobacteriota</taxon>
        <taxon>Stenosarchaea group</taxon>
        <taxon>Methanomicrobia</taxon>
        <taxon>Methanomicrobiales</taxon>
        <taxon>Methanomicrobiaceae</taxon>
        <taxon>Methanoculleus</taxon>
    </lineage>
</organism>
<reference evidence="7 8" key="2">
    <citation type="journal article" date="2015" name="MBio">
        <title>Genome-Resolved Metagenomic Analysis Reveals Roles for Candidate Phyla and Other Microbial Community Members in Biogeochemical Transformations in Oil Reservoirs.</title>
        <authorList>
            <person name="Hu P."/>
            <person name="Tom L."/>
            <person name="Singh A."/>
            <person name="Thomas B.C."/>
            <person name="Baker B.J."/>
            <person name="Piceno Y.M."/>
            <person name="Andersen G.L."/>
            <person name="Banfield J.F."/>
        </authorList>
    </citation>
    <scope>NUCLEOTIDE SEQUENCE [LARGE SCALE GENOMIC DNA]</scope>
</reference>
<dbReference type="GO" id="GO:0098796">
    <property type="term" value="C:membrane protein complex"/>
    <property type="evidence" value="ECO:0007669"/>
    <property type="project" value="UniProtKB-ARBA"/>
</dbReference>
<gene>
    <name evidence="5" type="ORF">XD82_1605</name>
    <name evidence="6" type="ORF">XE10_1725</name>
</gene>
<evidence type="ECO:0000313" key="5">
    <source>
        <dbReference type="EMBL" id="KUK60480.1"/>
    </source>
</evidence>
<dbReference type="Pfam" id="PF00005">
    <property type="entry name" value="ABC_tran"/>
    <property type="match status" value="1"/>
</dbReference>